<dbReference type="EMBL" id="BAABEZ010000004">
    <property type="protein sequence ID" value="GAA4450276.1"/>
    <property type="molecule type" value="Genomic_DNA"/>
</dbReference>
<comment type="caution">
    <text evidence="2">The sequence shown here is derived from an EMBL/GenBank/DDBJ whole genome shotgun (WGS) entry which is preliminary data.</text>
</comment>
<accession>A0ABP8MI21</accession>
<dbReference type="Proteomes" id="UP001501410">
    <property type="component" value="Unassembled WGS sequence"/>
</dbReference>
<dbReference type="Pfam" id="PF19573">
    <property type="entry name" value="DUF6089"/>
    <property type="match status" value="1"/>
</dbReference>
<organism evidence="2 3">
    <name type="scientific">Rurimicrobium arvi</name>
    <dbReference type="NCBI Taxonomy" id="2049916"/>
    <lineage>
        <taxon>Bacteria</taxon>
        <taxon>Pseudomonadati</taxon>
        <taxon>Bacteroidota</taxon>
        <taxon>Chitinophagia</taxon>
        <taxon>Chitinophagales</taxon>
        <taxon>Chitinophagaceae</taxon>
        <taxon>Rurimicrobium</taxon>
    </lineage>
</organism>
<proteinExistence type="predicted"/>
<evidence type="ECO:0000259" key="1">
    <source>
        <dbReference type="Pfam" id="PF19573"/>
    </source>
</evidence>
<protein>
    <recommendedName>
        <fullName evidence="1">DUF6089 domain-containing protein</fullName>
    </recommendedName>
</protein>
<feature type="domain" description="DUF6089" evidence="1">
    <location>
        <begin position="5"/>
        <end position="128"/>
    </location>
</feature>
<dbReference type="Gene3D" id="2.40.160.20">
    <property type="match status" value="1"/>
</dbReference>
<dbReference type="InterPro" id="IPR011250">
    <property type="entry name" value="OMP/PagP_B-barrel"/>
</dbReference>
<sequence length="278" mass="31158">MPTLVEAQKHHEAGISFGVANYYGDLQTKMLPSTDYHPMIGVSYKLFMTPQVGLRFGASYTTISGADSLSDIKAHYLRNLSFASRIIEAHAGVEYNFWPVDRVRSRISPYVFAGVGVFYSNPYTNNQNGDKVYLRPLSTEGQGLPAYPDRKVYSNINVSFPFGAGMKFLVNKTLVVSGEVGLRPTTTDYLDDVSKSYVNLDTLVKYKGMQAAKLSYRGNTASGWDGNYVTYTDKRGDSRSNDWMWFANITISIYFNSGGNSRTYWQTTCPRGRRSSSR</sequence>
<dbReference type="InterPro" id="IPR045743">
    <property type="entry name" value="DUF6089"/>
</dbReference>
<keyword evidence="3" id="KW-1185">Reference proteome</keyword>
<name>A0ABP8MI21_9BACT</name>
<reference evidence="3" key="1">
    <citation type="journal article" date="2019" name="Int. J. Syst. Evol. Microbiol.">
        <title>The Global Catalogue of Microorganisms (GCM) 10K type strain sequencing project: providing services to taxonomists for standard genome sequencing and annotation.</title>
        <authorList>
            <consortium name="The Broad Institute Genomics Platform"/>
            <consortium name="The Broad Institute Genome Sequencing Center for Infectious Disease"/>
            <person name="Wu L."/>
            <person name="Ma J."/>
        </authorList>
    </citation>
    <scope>NUCLEOTIDE SEQUENCE [LARGE SCALE GENOMIC DNA]</scope>
    <source>
        <strain evidence="3">JCM 31921</strain>
    </source>
</reference>
<gene>
    <name evidence="2" type="ORF">GCM10023092_05870</name>
</gene>
<evidence type="ECO:0000313" key="3">
    <source>
        <dbReference type="Proteomes" id="UP001501410"/>
    </source>
</evidence>
<dbReference type="SUPFAM" id="SSF56925">
    <property type="entry name" value="OMPA-like"/>
    <property type="match status" value="1"/>
</dbReference>
<evidence type="ECO:0000313" key="2">
    <source>
        <dbReference type="EMBL" id="GAA4450276.1"/>
    </source>
</evidence>